<keyword evidence="1" id="KW-0812">Transmembrane</keyword>
<feature type="transmembrane region" description="Helical" evidence="1">
    <location>
        <begin position="426"/>
        <end position="447"/>
    </location>
</feature>
<dbReference type="AlphaFoldDB" id="A0A6A5VIJ3"/>
<keyword evidence="3" id="KW-1185">Reference proteome</keyword>
<feature type="transmembrane region" description="Helical" evidence="1">
    <location>
        <begin position="336"/>
        <end position="359"/>
    </location>
</feature>
<keyword evidence="1" id="KW-1133">Transmembrane helix</keyword>
<reference evidence="2" key="1">
    <citation type="journal article" date="2020" name="Stud. Mycol.">
        <title>101 Dothideomycetes genomes: a test case for predicting lifestyles and emergence of pathogens.</title>
        <authorList>
            <person name="Haridas S."/>
            <person name="Albert R."/>
            <person name="Binder M."/>
            <person name="Bloem J."/>
            <person name="Labutti K."/>
            <person name="Salamov A."/>
            <person name="Andreopoulos B."/>
            <person name="Baker S."/>
            <person name="Barry K."/>
            <person name="Bills G."/>
            <person name="Bluhm B."/>
            <person name="Cannon C."/>
            <person name="Castanera R."/>
            <person name="Culley D."/>
            <person name="Daum C."/>
            <person name="Ezra D."/>
            <person name="Gonzalez J."/>
            <person name="Henrissat B."/>
            <person name="Kuo A."/>
            <person name="Liang C."/>
            <person name="Lipzen A."/>
            <person name="Lutzoni F."/>
            <person name="Magnuson J."/>
            <person name="Mondo S."/>
            <person name="Nolan M."/>
            <person name="Ohm R."/>
            <person name="Pangilinan J."/>
            <person name="Park H.-J."/>
            <person name="Ramirez L."/>
            <person name="Alfaro M."/>
            <person name="Sun H."/>
            <person name="Tritt A."/>
            <person name="Yoshinaga Y."/>
            <person name="Zwiers L.-H."/>
            <person name="Turgeon B."/>
            <person name="Goodwin S."/>
            <person name="Spatafora J."/>
            <person name="Crous P."/>
            <person name="Grigoriev I."/>
        </authorList>
    </citation>
    <scope>NUCLEOTIDE SEQUENCE</scope>
    <source>
        <strain evidence="2">CBS 107.79</strain>
    </source>
</reference>
<feature type="transmembrane region" description="Helical" evidence="1">
    <location>
        <begin position="168"/>
        <end position="186"/>
    </location>
</feature>
<proteinExistence type="predicted"/>
<keyword evidence="1" id="KW-0472">Membrane</keyword>
<evidence type="ECO:0000256" key="1">
    <source>
        <dbReference type="SAM" id="Phobius"/>
    </source>
</evidence>
<sequence length="476" mass="54422">MLTDKTCRIMTGTTNSIWTGWTRYPIEDIWTRIVTWKLPLFQLAVQFPRVPLGFNVETATILHLLGDPVDSMTSLLCTLAISNCRARLAKATCKDVGITEEERKYEFTWKALALIMVSYDECGKSDQVQGFCRDYITSRNHPQFETEIRHIYEETANSLAADRATKSLPIFVAETFFIAGWLIALIKAASSEPSSSNWPNVEVHSIAFSGMYLWITSAVLLGSVIGASQTEGSIPRLLQAFEYDLAQVQGQLSRRPSATYREESQWCKMGQERAIHGGLNNWRPRKWSSRQRSLEINNWTMFSFVVVAVVVLAASYITAIVLSYSVPPHGLNCRHIPQTVILLVWLLSFLLECNFELWLQNGLFWTVYCKDLIAALINIGLVVITQWGIMNSCACWSMWGMRGLHLPQMSDVMPELMYYTQHVCPWITFMAILFQLIFCATVSWTYWDTVRVYIQRDDGMSNRGWQRKMSMNSTPK</sequence>
<evidence type="ECO:0000313" key="2">
    <source>
        <dbReference type="EMBL" id="KAF1973167.1"/>
    </source>
</evidence>
<dbReference type="EMBL" id="ML976682">
    <property type="protein sequence ID" value="KAF1973167.1"/>
    <property type="molecule type" value="Genomic_DNA"/>
</dbReference>
<feature type="transmembrane region" description="Helical" evidence="1">
    <location>
        <begin position="299"/>
        <end position="324"/>
    </location>
</feature>
<gene>
    <name evidence="2" type="ORF">BU23DRAFT_640840</name>
</gene>
<feature type="transmembrane region" description="Helical" evidence="1">
    <location>
        <begin position="371"/>
        <end position="399"/>
    </location>
</feature>
<name>A0A6A5VIJ3_9PLEO</name>
<feature type="transmembrane region" description="Helical" evidence="1">
    <location>
        <begin position="206"/>
        <end position="227"/>
    </location>
</feature>
<accession>A0A6A5VIJ3</accession>
<organism evidence="2 3">
    <name type="scientific">Bimuria novae-zelandiae CBS 107.79</name>
    <dbReference type="NCBI Taxonomy" id="1447943"/>
    <lineage>
        <taxon>Eukaryota</taxon>
        <taxon>Fungi</taxon>
        <taxon>Dikarya</taxon>
        <taxon>Ascomycota</taxon>
        <taxon>Pezizomycotina</taxon>
        <taxon>Dothideomycetes</taxon>
        <taxon>Pleosporomycetidae</taxon>
        <taxon>Pleosporales</taxon>
        <taxon>Massarineae</taxon>
        <taxon>Didymosphaeriaceae</taxon>
        <taxon>Bimuria</taxon>
    </lineage>
</organism>
<dbReference type="Proteomes" id="UP000800036">
    <property type="component" value="Unassembled WGS sequence"/>
</dbReference>
<dbReference type="OrthoDB" id="3010248at2759"/>
<protein>
    <submittedName>
        <fullName evidence="2">Uncharacterized protein</fullName>
    </submittedName>
</protein>
<evidence type="ECO:0000313" key="3">
    <source>
        <dbReference type="Proteomes" id="UP000800036"/>
    </source>
</evidence>